<accession>A0A1B1TBC8</accession>
<protein>
    <submittedName>
        <fullName evidence="1">Uncharacterized protein</fullName>
    </submittedName>
</protein>
<evidence type="ECO:0000313" key="1">
    <source>
        <dbReference type="EMBL" id="ANV79570.1"/>
    </source>
</evidence>
<dbReference type="AlphaFoldDB" id="A0A1B1TBC8"/>
<sequence>MRVEGLQIDFPPLTENPFSTSPLESGQESLYVGRLDVRGRISKHINFRSNRRLLIVGEMGSGRTSLLRCSASETPVYVHVDHISATNPAHSLLENLYSQLIDYNIPKSRAELAHKIVEASYTYTSKIPLIVIDMPTVETSVMTVALRDVLPLLERLKAVVVVVVEPKQRSILPDSILHSFASIETLEPLTIDEVKVLIERRVSSATTQDFQLSTIDAEYIHTLSGGKPSEVIRFMRDSIDVSLHSGTSLEINPSPQFNYPSESKQVENIEYRIIDSNLEDTNSESNQELDIVQDSEIIDASLPWQERDSVAEIHDSNDAVSEIFGFDLDLEGLSDSISEDEPIEPFTYSATPENEELIIAESNPKPSIDAGTFHGLLGRTRGYKKNNDNDENMVMDEESSGAELWVSEELIKPSEEEVEISEEDSAALIHDEIGLPEMIFEDIDSLDESEELLIHQSYDEKPSIGSTGNLSNTDMSYLSPILEALQELLIHNQGPPSNHSGRQRKLAEALASMRREKKGEKYDFPLNASILSALSHSESYVVSIAQVRRFSPSDKEILGELKIKRPRLSQISNHLLKSGILNVRTVGRSRFFQLTQDARAQLTAWGLIGGVE</sequence>
<reference evidence="1" key="1">
    <citation type="submission" date="2014-11" db="EMBL/GenBank/DDBJ databases">
        <authorList>
            <person name="Zhu J."/>
            <person name="Qi W."/>
            <person name="Song R."/>
        </authorList>
    </citation>
    <scope>NUCLEOTIDE SEQUENCE</scope>
</reference>
<dbReference type="InterPro" id="IPR027417">
    <property type="entry name" value="P-loop_NTPase"/>
</dbReference>
<organism evidence="1">
    <name type="scientific">uncultured Poseidoniia archaeon</name>
    <dbReference type="NCBI Taxonomy" id="1697135"/>
    <lineage>
        <taxon>Archaea</taxon>
        <taxon>Methanobacteriati</taxon>
        <taxon>Thermoplasmatota</taxon>
        <taxon>Candidatus Poseidoniia</taxon>
        <taxon>environmental samples</taxon>
    </lineage>
</organism>
<dbReference type="SUPFAM" id="SSF52540">
    <property type="entry name" value="P-loop containing nucleoside triphosphate hydrolases"/>
    <property type="match status" value="1"/>
</dbReference>
<proteinExistence type="predicted"/>
<dbReference type="EMBL" id="KP211839">
    <property type="protein sequence ID" value="ANV79570.1"/>
    <property type="molecule type" value="Genomic_DNA"/>
</dbReference>
<reference evidence="1" key="2">
    <citation type="journal article" date="2015" name="ISME J.">
        <title>A new class of marine Euryarchaeota group II from the Mediterranean deep chlorophyll maximum.</title>
        <authorList>
            <person name="Martin-Cuadrado A.B."/>
            <person name="Garcia-Heredia I."/>
            <person name="Molto A.G."/>
            <person name="Lopez-Ubeda R."/>
            <person name="Kimes N."/>
            <person name="Lopez-Garcia P."/>
            <person name="Moreira D."/>
            <person name="Rodriguez-Valera F."/>
        </authorList>
    </citation>
    <scope>NUCLEOTIDE SEQUENCE</scope>
</reference>
<name>A0A1B1TBC8_9ARCH</name>